<gene>
    <name evidence="1" type="ORF">T4B_1378</name>
</gene>
<dbReference type="AlphaFoldDB" id="A0A0V1GAQ4"/>
<protein>
    <submittedName>
        <fullName evidence="1">Uncharacterized protein</fullName>
    </submittedName>
</protein>
<keyword evidence="2" id="KW-1185">Reference proteome</keyword>
<comment type="caution">
    <text evidence="1">The sequence shown here is derived from an EMBL/GenBank/DDBJ whole genome shotgun (WGS) entry which is preliminary data.</text>
</comment>
<evidence type="ECO:0000313" key="2">
    <source>
        <dbReference type="Proteomes" id="UP000054805"/>
    </source>
</evidence>
<evidence type="ECO:0000313" key="1">
    <source>
        <dbReference type="EMBL" id="KRY95202.1"/>
    </source>
</evidence>
<organism evidence="1 2">
    <name type="scientific">Trichinella pseudospiralis</name>
    <name type="common">Parasitic roundworm</name>
    <dbReference type="NCBI Taxonomy" id="6337"/>
    <lineage>
        <taxon>Eukaryota</taxon>
        <taxon>Metazoa</taxon>
        <taxon>Ecdysozoa</taxon>
        <taxon>Nematoda</taxon>
        <taxon>Enoplea</taxon>
        <taxon>Dorylaimia</taxon>
        <taxon>Trichinellida</taxon>
        <taxon>Trichinellidae</taxon>
        <taxon>Trichinella</taxon>
    </lineage>
</organism>
<dbReference type="EMBL" id="JYDS01004413">
    <property type="protein sequence ID" value="KRY95202.1"/>
    <property type="molecule type" value="Genomic_DNA"/>
</dbReference>
<proteinExistence type="predicted"/>
<accession>A0A0V1GAQ4</accession>
<dbReference type="Proteomes" id="UP000054805">
    <property type="component" value="Unassembled WGS sequence"/>
</dbReference>
<name>A0A0V1GAQ4_TRIPS</name>
<sequence length="34" mass="3746">MRGIRWSSGLLCIKNGALVCLIYAESGNIYECVL</sequence>
<reference evidence="1 2" key="1">
    <citation type="submission" date="2015-01" db="EMBL/GenBank/DDBJ databases">
        <title>Evolution of Trichinella species and genotypes.</title>
        <authorList>
            <person name="Korhonen P.K."/>
            <person name="Edoardo P."/>
            <person name="Giuseppe L.R."/>
            <person name="Gasser R.B."/>
        </authorList>
    </citation>
    <scope>NUCLEOTIDE SEQUENCE [LARGE SCALE GENOMIC DNA]</scope>
    <source>
        <strain evidence="1">ISS588</strain>
    </source>
</reference>